<dbReference type="InterPro" id="IPR027417">
    <property type="entry name" value="P-loop_NTPase"/>
</dbReference>
<dbReference type="InterPro" id="IPR036388">
    <property type="entry name" value="WH-like_DNA-bd_sf"/>
</dbReference>
<dbReference type="SUPFAM" id="SSF46894">
    <property type="entry name" value="C-terminal effector domain of the bipartite response regulators"/>
    <property type="match status" value="1"/>
</dbReference>
<dbReference type="KEGG" id="sclf:BB341_29490"/>
<keyword evidence="9" id="KW-0614">Plasmid</keyword>
<dbReference type="InterPro" id="IPR005158">
    <property type="entry name" value="BTAD"/>
</dbReference>
<evidence type="ECO:0000256" key="1">
    <source>
        <dbReference type="ARBA" id="ARBA00005820"/>
    </source>
</evidence>
<dbReference type="AlphaFoldDB" id="D5SKX2"/>
<evidence type="ECO:0000256" key="5">
    <source>
        <dbReference type="ARBA" id="ARBA00023163"/>
    </source>
</evidence>
<dbReference type="SMART" id="SM00862">
    <property type="entry name" value="Trans_reg_C"/>
    <property type="match status" value="1"/>
</dbReference>
<dbReference type="Pfam" id="PF00486">
    <property type="entry name" value="Trans_reg_C"/>
    <property type="match status" value="1"/>
</dbReference>
<dbReference type="eggNOG" id="COG3629">
    <property type="taxonomic scope" value="Bacteria"/>
</dbReference>
<dbReference type="PANTHER" id="PTHR35807">
    <property type="entry name" value="TRANSCRIPTIONAL REGULATOR REDD-RELATED"/>
    <property type="match status" value="1"/>
</dbReference>
<feature type="region of interest" description="Disordered" evidence="7">
    <location>
        <begin position="618"/>
        <end position="653"/>
    </location>
</feature>
<feature type="region of interest" description="Disordered" evidence="7">
    <location>
        <begin position="27"/>
        <end position="75"/>
    </location>
</feature>
<accession>D5SKX2</accession>
<dbReference type="PANTHER" id="PTHR35807:SF1">
    <property type="entry name" value="TRANSCRIPTIONAL REGULATOR REDD"/>
    <property type="match status" value="1"/>
</dbReference>
<dbReference type="Gene3D" id="3.40.50.300">
    <property type="entry name" value="P-loop containing nucleotide triphosphate hydrolases"/>
    <property type="match status" value="1"/>
</dbReference>
<evidence type="ECO:0000313" key="9">
    <source>
        <dbReference type="EMBL" id="EFG04565.2"/>
    </source>
</evidence>
<name>D5SKX2_STRCL</name>
<evidence type="ECO:0000259" key="8">
    <source>
        <dbReference type="PROSITE" id="PS51755"/>
    </source>
</evidence>
<keyword evidence="3" id="KW-0805">Transcription regulation</keyword>
<dbReference type="InterPro" id="IPR011990">
    <property type="entry name" value="TPR-like_helical_dom_sf"/>
</dbReference>
<keyword evidence="2" id="KW-0902">Two-component regulatory system</keyword>
<dbReference type="SUPFAM" id="SSF52540">
    <property type="entry name" value="P-loop containing nucleoside triphosphate hydrolases"/>
    <property type="match status" value="1"/>
</dbReference>
<geneLocation type="plasmid" evidence="9 10">
    <name>pSCL4</name>
</geneLocation>
<dbReference type="Pfam" id="PF03704">
    <property type="entry name" value="BTAD"/>
    <property type="match status" value="1"/>
</dbReference>
<proteinExistence type="inferred from homology"/>
<evidence type="ECO:0000256" key="3">
    <source>
        <dbReference type="ARBA" id="ARBA00023015"/>
    </source>
</evidence>
<gene>
    <name evidence="9" type="primary">cvm7P</name>
    <name evidence="9" type="ORF">SCLAV_p1079</name>
</gene>
<evidence type="ECO:0000313" key="10">
    <source>
        <dbReference type="Proteomes" id="UP000002357"/>
    </source>
</evidence>
<organism evidence="9 10">
    <name type="scientific">Streptomyces clavuligerus</name>
    <dbReference type="NCBI Taxonomy" id="1901"/>
    <lineage>
        <taxon>Bacteria</taxon>
        <taxon>Bacillati</taxon>
        <taxon>Actinomycetota</taxon>
        <taxon>Actinomycetes</taxon>
        <taxon>Kitasatosporales</taxon>
        <taxon>Streptomycetaceae</taxon>
        <taxon>Streptomyces</taxon>
    </lineage>
</organism>
<sequence length="915" mass="97408">MVGRDVGRWRRCGSRSFPVLLGSASRRVGPLPRVGRDDAAGSPRGRDPRTGEGAAVSDVFASEKSSPGVRTRAATSPPRSVISAVGAVSHAEKIGYAVYECSDEVRHDVPGLPGPSPSITVLGCLGVRADGRKLELGPPRQRAVFALLLINAGSVVPVDSIVFRIWGNSPPGAVTATLQSYVSRLRKLLAECVLPDGSTPELLHQPPGYTLALGTEHIDANRFEQAIRTGRRLSREEQHQEARAVLCQALLSWGGTPYEELSAYDFAVQEANRLEQLRLGAVETWAHCCLRLGRDEEVMDQLKPEVQRNPLRERLIGQLMQAQYRLGCQADALRTYEATRRALAEELGTDPGKELAALHAAILRQDNGLDRVVPASAPPSAGVGRGAVTVSVPAQRSRPLTRPVAGRARVPGAMTVAAGAGAAPASASGSVSASVSGSGSGSGSAPASVPTFFPGSVSGSASVAASVAAPVSGHVSGPGSAFGSVALHRPQTLRGEPVHGGAQGMRTGQVFPTLPPFVGRGDELRGLLESATSAFHTSGRVAFVVGEAGSGKTRLLSELERSVPDSVRTVWASCSESEDRPDYWPWTTVLRHLYAMWPERMHGFPGWLRRALAELLPEVGPEPQGPHSPDGGEENSGNGDGAGDGDSTPAHTLTLAPALAPPRSREARFTLHDAVCQALLRTVREPVVIMLEDMERADAPSLALLRLLVEQLRTVPLLLVVTTRTFRLAHDAELRRAAAVILQSTGARRVLLNALDARATGELAGGMLGKAPDTLLVRALHERSAGNPYFLVQLLRSLRQGLAAAWETEIPDELAGVVLQRLSSVPPAVRRVLDICAVVERSCERRVIETVLRHEGIPLENVRTAVRGGLLEEDPDDPGRLRFVHPLVREAVWDDLENTRRPVSRSSALGALATV</sequence>
<dbReference type="Gene3D" id="1.25.40.10">
    <property type="entry name" value="Tetratricopeptide repeat domain"/>
    <property type="match status" value="1"/>
</dbReference>
<keyword evidence="10" id="KW-1185">Reference proteome</keyword>
<dbReference type="InterPro" id="IPR041664">
    <property type="entry name" value="AAA_16"/>
</dbReference>
<keyword evidence="4 6" id="KW-0238">DNA-binding</keyword>
<dbReference type="GO" id="GO:0003677">
    <property type="term" value="F:DNA binding"/>
    <property type="evidence" value="ECO:0007669"/>
    <property type="project" value="UniProtKB-UniRule"/>
</dbReference>
<evidence type="ECO:0000256" key="4">
    <source>
        <dbReference type="ARBA" id="ARBA00023125"/>
    </source>
</evidence>
<dbReference type="OrthoDB" id="134712at2"/>
<dbReference type="GO" id="GO:0000160">
    <property type="term" value="P:phosphorelay signal transduction system"/>
    <property type="evidence" value="ECO:0007669"/>
    <property type="project" value="UniProtKB-KW"/>
</dbReference>
<evidence type="ECO:0000256" key="6">
    <source>
        <dbReference type="PROSITE-ProRule" id="PRU01091"/>
    </source>
</evidence>
<dbReference type="InterPro" id="IPR001867">
    <property type="entry name" value="OmpR/PhoB-type_DNA-bd"/>
</dbReference>
<evidence type="ECO:0000256" key="2">
    <source>
        <dbReference type="ARBA" id="ARBA00023012"/>
    </source>
</evidence>
<feature type="domain" description="OmpR/PhoB-type" evidence="8">
    <location>
        <begin position="107"/>
        <end position="213"/>
    </location>
</feature>
<feature type="region of interest" description="Disordered" evidence="7">
    <location>
        <begin position="424"/>
        <end position="447"/>
    </location>
</feature>
<dbReference type="GO" id="GO:0006355">
    <property type="term" value="P:regulation of DNA-templated transcription"/>
    <property type="evidence" value="ECO:0007669"/>
    <property type="project" value="InterPro"/>
</dbReference>
<evidence type="ECO:0000256" key="7">
    <source>
        <dbReference type="SAM" id="MobiDB-lite"/>
    </source>
</evidence>
<dbReference type="CDD" id="cd15831">
    <property type="entry name" value="BTAD"/>
    <property type="match status" value="1"/>
</dbReference>
<dbReference type="eggNOG" id="COG3899">
    <property type="taxonomic scope" value="Bacteria"/>
</dbReference>
<dbReference type="Gene3D" id="1.10.10.10">
    <property type="entry name" value="Winged helix-like DNA-binding domain superfamily/Winged helix DNA-binding domain"/>
    <property type="match status" value="1"/>
</dbReference>
<comment type="similarity">
    <text evidence="1">Belongs to the AfsR/DnrI/RedD regulatory family.</text>
</comment>
<reference evidence="9 10" key="1">
    <citation type="journal article" date="2010" name="Genome Biol. Evol.">
        <title>The sequence of a 1.8-mb bacterial linear plasmid reveals a rich evolutionary reservoir of secondary metabolic pathways.</title>
        <authorList>
            <person name="Medema M.H."/>
            <person name="Trefzer A."/>
            <person name="Kovalchuk A."/>
            <person name="van den Berg M."/>
            <person name="Mueller U."/>
            <person name="Heijne W."/>
            <person name="Wu L."/>
            <person name="Alam M.T."/>
            <person name="Ronning C.M."/>
            <person name="Nierman W.C."/>
            <person name="Bovenberg R.A.L."/>
            <person name="Breitling R."/>
            <person name="Takano E."/>
        </authorList>
    </citation>
    <scope>NUCLEOTIDE SEQUENCE [LARGE SCALE GENOMIC DNA]</scope>
    <source>
        <strain evidence="10">ATCC 27064 / DSM 738 / JCM 4710 / NBRC 13307 / NCIMB 12785 / NRRL 3585 / VKM Ac-602</strain>
        <plasmid evidence="9">pSCL4</plasmid>
    </source>
</reference>
<dbReference type="Pfam" id="PF13191">
    <property type="entry name" value="AAA_16"/>
    <property type="match status" value="1"/>
</dbReference>
<keyword evidence="5" id="KW-0804">Transcription</keyword>
<feature type="DNA-binding region" description="OmpR/PhoB-type" evidence="6">
    <location>
        <begin position="107"/>
        <end position="213"/>
    </location>
</feature>
<dbReference type="Proteomes" id="UP000002357">
    <property type="component" value="Plasmid pSCL4"/>
</dbReference>
<dbReference type="SUPFAM" id="SSF48452">
    <property type="entry name" value="TPR-like"/>
    <property type="match status" value="1"/>
</dbReference>
<dbReference type="EMBL" id="CM000914">
    <property type="protein sequence ID" value="EFG04565.2"/>
    <property type="molecule type" value="Genomic_DNA"/>
</dbReference>
<dbReference type="PROSITE" id="PS51755">
    <property type="entry name" value="OMPR_PHOB"/>
    <property type="match status" value="1"/>
</dbReference>
<dbReference type="SMART" id="SM01043">
    <property type="entry name" value="BTAD"/>
    <property type="match status" value="1"/>
</dbReference>
<dbReference type="InterPro" id="IPR016032">
    <property type="entry name" value="Sig_transdc_resp-reg_C-effctor"/>
</dbReference>
<dbReference type="InterPro" id="IPR051677">
    <property type="entry name" value="AfsR-DnrI-RedD_regulator"/>
</dbReference>
<feature type="compositionally biased region" description="Basic and acidic residues" evidence="7">
    <location>
        <begin position="34"/>
        <end position="50"/>
    </location>
</feature>
<protein>
    <submittedName>
        <fullName evidence="9">Putative transcriptional regulator</fullName>
    </submittedName>
</protein>